<dbReference type="SUPFAM" id="SSF47459">
    <property type="entry name" value="HLH, helix-loop-helix DNA-binding domain"/>
    <property type="match status" value="1"/>
</dbReference>
<evidence type="ECO:0000256" key="4">
    <source>
        <dbReference type="ARBA" id="ARBA00023163"/>
    </source>
</evidence>
<dbReference type="InterPro" id="IPR011598">
    <property type="entry name" value="bHLH_dom"/>
</dbReference>
<evidence type="ECO:0000259" key="7">
    <source>
        <dbReference type="PROSITE" id="PS50888"/>
    </source>
</evidence>
<dbReference type="GO" id="GO:0005634">
    <property type="term" value="C:nucleus"/>
    <property type="evidence" value="ECO:0007669"/>
    <property type="project" value="UniProtKB-SubCell"/>
</dbReference>
<feature type="compositionally biased region" description="Low complexity" evidence="6">
    <location>
        <begin position="252"/>
        <end position="268"/>
    </location>
</feature>
<evidence type="ECO:0000256" key="3">
    <source>
        <dbReference type="ARBA" id="ARBA00023125"/>
    </source>
</evidence>
<feature type="region of interest" description="Disordered" evidence="6">
    <location>
        <begin position="232"/>
        <end position="379"/>
    </location>
</feature>
<dbReference type="SUPFAM" id="SSF158457">
    <property type="entry name" value="Orange domain-like"/>
    <property type="match status" value="1"/>
</dbReference>
<dbReference type="Pfam" id="PF00010">
    <property type="entry name" value="HLH"/>
    <property type="match status" value="1"/>
</dbReference>
<dbReference type="InterPro" id="IPR003650">
    <property type="entry name" value="Orange_dom"/>
</dbReference>
<dbReference type="PROSITE" id="PS50888">
    <property type="entry name" value="BHLH"/>
    <property type="match status" value="1"/>
</dbReference>
<dbReference type="GO" id="GO:0046983">
    <property type="term" value="F:protein dimerization activity"/>
    <property type="evidence" value="ECO:0007669"/>
    <property type="project" value="InterPro"/>
</dbReference>
<keyword evidence="3" id="KW-0238">DNA-binding</keyword>
<keyword evidence="5" id="KW-0539">Nucleus</keyword>
<dbReference type="FunFam" id="4.10.280.10:FF:000009">
    <property type="entry name" value="Transcription factor HES-1"/>
    <property type="match status" value="1"/>
</dbReference>
<name>A0A8D8RCU6_9HEMI</name>
<dbReference type="GO" id="GO:1990837">
    <property type="term" value="F:sequence-specific double-stranded DNA binding"/>
    <property type="evidence" value="ECO:0007669"/>
    <property type="project" value="UniProtKB-ARBA"/>
</dbReference>
<sequence>MDGAGGMLRYPPQLSHGPPISRTLQYKKITKPLLERKRRARINRCLEQLKDLMVGALEAEGENINKLEKADILELTVRHLHRITRPHNPTEEVQRFQAGFTQCASEACGFLLSLPGLDNRVGKRLVEHLGKRISQSLESNPSLLQGHPGEMSHSGVDASGLLSMSPRSVDSSDQESYHMSGLSDTLPAASPHSLPVGVLPQSKLSGLPPNLAMPNTALNPYQFAYYDSDFRTERHEERQSLPESLPREESSKSIPRSSSFSSTSSDLSGQISFPKLMYPQPTRPVVLPVSTQRAPPVGYSSRRSMSPETPGPSSSLMSPTASMSSASVRQSLPQLSPSISISTVSSVGDMDSRNDRMSPGALSCDESSSCQSEDMWRPW</sequence>
<feature type="compositionally biased region" description="Low complexity" evidence="6">
    <location>
        <begin position="312"/>
        <end position="347"/>
    </location>
</feature>
<dbReference type="PANTHER" id="PTHR10985">
    <property type="entry name" value="BASIC HELIX-LOOP-HELIX TRANSCRIPTION FACTOR, HES-RELATED"/>
    <property type="match status" value="1"/>
</dbReference>
<feature type="region of interest" description="Disordered" evidence="6">
    <location>
        <begin position="1"/>
        <end position="21"/>
    </location>
</feature>
<dbReference type="EMBL" id="HBUF01143042">
    <property type="protein sequence ID" value="CAG6646679.1"/>
    <property type="molecule type" value="Transcribed_RNA"/>
</dbReference>
<evidence type="ECO:0000256" key="5">
    <source>
        <dbReference type="ARBA" id="ARBA00023242"/>
    </source>
</evidence>
<dbReference type="SMART" id="SM00511">
    <property type="entry name" value="ORANGE"/>
    <property type="match status" value="1"/>
</dbReference>
<evidence type="ECO:0000313" key="9">
    <source>
        <dbReference type="EMBL" id="CAG6646679.1"/>
    </source>
</evidence>
<feature type="compositionally biased region" description="Low complexity" evidence="6">
    <location>
        <begin position="363"/>
        <end position="373"/>
    </location>
</feature>
<evidence type="ECO:0000256" key="1">
    <source>
        <dbReference type="ARBA" id="ARBA00004123"/>
    </source>
</evidence>
<evidence type="ECO:0000256" key="6">
    <source>
        <dbReference type="SAM" id="MobiDB-lite"/>
    </source>
</evidence>
<reference evidence="9" key="1">
    <citation type="submission" date="2021-05" db="EMBL/GenBank/DDBJ databases">
        <authorList>
            <person name="Alioto T."/>
            <person name="Alioto T."/>
            <person name="Gomez Garrido J."/>
        </authorList>
    </citation>
    <scope>NUCLEOTIDE SEQUENCE</scope>
</reference>
<evidence type="ECO:0000256" key="2">
    <source>
        <dbReference type="ARBA" id="ARBA00023015"/>
    </source>
</evidence>
<dbReference type="GO" id="GO:0006355">
    <property type="term" value="P:regulation of DNA-templated transcription"/>
    <property type="evidence" value="ECO:0007669"/>
    <property type="project" value="InterPro"/>
</dbReference>
<protein>
    <submittedName>
        <fullName evidence="9">Enhancer of split mgamma protein</fullName>
    </submittedName>
</protein>
<feature type="compositionally biased region" description="Basic and acidic residues" evidence="6">
    <location>
        <begin position="232"/>
        <end position="251"/>
    </location>
</feature>
<dbReference type="Gene3D" id="6.10.250.980">
    <property type="match status" value="1"/>
</dbReference>
<dbReference type="InterPro" id="IPR036638">
    <property type="entry name" value="HLH_DNA-bd_sf"/>
</dbReference>
<dbReference type="CDD" id="cd19741">
    <property type="entry name" value="bHLH-O_ESMB_like"/>
    <property type="match status" value="1"/>
</dbReference>
<accession>A0A8D8RCU6</accession>
<feature type="domain" description="BHLH" evidence="7">
    <location>
        <begin position="26"/>
        <end position="83"/>
    </location>
</feature>
<dbReference type="PROSITE" id="PS51054">
    <property type="entry name" value="ORANGE"/>
    <property type="match status" value="1"/>
</dbReference>
<dbReference type="Gene3D" id="4.10.280.10">
    <property type="entry name" value="Helix-loop-helix DNA-binding domain"/>
    <property type="match status" value="1"/>
</dbReference>
<proteinExistence type="predicted"/>
<dbReference type="SMART" id="SM00353">
    <property type="entry name" value="HLH"/>
    <property type="match status" value="1"/>
</dbReference>
<keyword evidence="4" id="KW-0804">Transcription</keyword>
<feature type="region of interest" description="Disordered" evidence="6">
    <location>
        <begin position="137"/>
        <end position="188"/>
    </location>
</feature>
<keyword evidence="2" id="KW-0805">Transcription regulation</keyword>
<comment type="subcellular location">
    <subcellularLocation>
        <location evidence="1">Nucleus</location>
    </subcellularLocation>
</comment>
<dbReference type="AlphaFoldDB" id="A0A8D8RCU6"/>
<feature type="domain" description="Orange" evidence="8">
    <location>
        <begin position="96"/>
        <end position="129"/>
    </location>
</feature>
<dbReference type="InterPro" id="IPR050370">
    <property type="entry name" value="HES_HEY"/>
</dbReference>
<organism evidence="9">
    <name type="scientific">Cacopsylla melanoneura</name>
    <dbReference type="NCBI Taxonomy" id="428564"/>
    <lineage>
        <taxon>Eukaryota</taxon>
        <taxon>Metazoa</taxon>
        <taxon>Ecdysozoa</taxon>
        <taxon>Arthropoda</taxon>
        <taxon>Hexapoda</taxon>
        <taxon>Insecta</taxon>
        <taxon>Pterygota</taxon>
        <taxon>Neoptera</taxon>
        <taxon>Paraneoptera</taxon>
        <taxon>Hemiptera</taxon>
        <taxon>Sternorrhyncha</taxon>
        <taxon>Psylloidea</taxon>
        <taxon>Psyllidae</taxon>
        <taxon>Psyllinae</taxon>
        <taxon>Cacopsylla</taxon>
    </lineage>
</organism>
<evidence type="ECO:0000259" key="8">
    <source>
        <dbReference type="PROSITE" id="PS51054"/>
    </source>
</evidence>
<dbReference type="Pfam" id="PF07527">
    <property type="entry name" value="Hairy_orange"/>
    <property type="match status" value="1"/>
</dbReference>